<dbReference type="AlphaFoldDB" id="A0ABD1MPD4"/>
<proteinExistence type="predicted"/>
<reference evidence="2 3" key="1">
    <citation type="submission" date="2024-08" db="EMBL/GenBank/DDBJ databases">
        <title>Insights into the chromosomal genome structure of Flemingia macrophylla.</title>
        <authorList>
            <person name="Ding Y."/>
            <person name="Zhao Y."/>
            <person name="Bi W."/>
            <person name="Wu M."/>
            <person name="Zhao G."/>
            <person name="Gong Y."/>
            <person name="Li W."/>
            <person name="Zhang P."/>
        </authorList>
    </citation>
    <scope>NUCLEOTIDE SEQUENCE [LARGE SCALE GENOMIC DNA]</scope>
    <source>
        <strain evidence="2">DYQJB</strain>
        <tissue evidence="2">Leaf</tissue>
    </source>
</reference>
<evidence type="ECO:0000313" key="2">
    <source>
        <dbReference type="EMBL" id="KAL2337660.1"/>
    </source>
</evidence>
<protein>
    <submittedName>
        <fullName evidence="2">Uncharacterized protein</fullName>
    </submittedName>
</protein>
<keyword evidence="3" id="KW-1185">Reference proteome</keyword>
<organism evidence="2 3">
    <name type="scientific">Flemingia macrophylla</name>
    <dbReference type="NCBI Taxonomy" id="520843"/>
    <lineage>
        <taxon>Eukaryota</taxon>
        <taxon>Viridiplantae</taxon>
        <taxon>Streptophyta</taxon>
        <taxon>Embryophyta</taxon>
        <taxon>Tracheophyta</taxon>
        <taxon>Spermatophyta</taxon>
        <taxon>Magnoliopsida</taxon>
        <taxon>eudicotyledons</taxon>
        <taxon>Gunneridae</taxon>
        <taxon>Pentapetalae</taxon>
        <taxon>rosids</taxon>
        <taxon>fabids</taxon>
        <taxon>Fabales</taxon>
        <taxon>Fabaceae</taxon>
        <taxon>Papilionoideae</taxon>
        <taxon>50 kb inversion clade</taxon>
        <taxon>NPAAA clade</taxon>
        <taxon>indigoferoid/millettioid clade</taxon>
        <taxon>Phaseoleae</taxon>
        <taxon>Flemingia</taxon>
    </lineage>
</organism>
<dbReference type="Proteomes" id="UP001603857">
    <property type="component" value="Unassembled WGS sequence"/>
</dbReference>
<feature type="region of interest" description="Disordered" evidence="1">
    <location>
        <begin position="132"/>
        <end position="151"/>
    </location>
</feature>
<evidence type="ECO:0000256" key="1">
    <source>
        <dbReference type="SAM" id="MobiDB-lite"/>
    </source>
</evidence>
<evidence type="ECO:0000313" key="3">
    <source>
        <dbReference type="Proteomes" id="UP001603857"/>
    </source>
</evidence>
<comment type="caution">
    <text evidence="2">The sequence shown here is derived from an EMBL/GenBank/DDBJ whole genome shotgun (WGS) entry which is preliminary data.</text>
</comment>
<sequence length="151" mass="16492">MVDTEDAVGMVTRRVVVDLINGGRNNGGNGVKGEGDTVDIEDATATATLLDADLFGSIPPKIEDPFGVRVRSSKLSSKREAKLTYTYFVLSQLSLPSQIINSSTDHYSLQVNHFLSPPRSWQPNFSYCSFSSSPPMSSPSQEKKTMVSLHH</sequence>
<gene>
    <name evidence="2" type="ORF">Fmac_012106</name>
</gene>
<dbReference type="EMBL" id="JBGMDY010000004">
    <property type="protein sequence ID" value="KAL2337660.1"/>
    <property type="molecule type" value="Genomic_DNA"/>
</dbReference>
<name>A0ABD1MPD4_9FABA</name>
<accession>A0ABD1MPD4</accession>